<keyword evidence="1" id="KW-0479">Metal-binding</keyword>
<evidence type="ECO:0000256" key="1">
    <source>
        <dbReference type="RuleBase" id="RU365033"/>
    </source>
</evidence>
<keyword evidence="1" id="KW-0460">Magnesium</keyword>
<comment type="catalytic activity">
    <reaction evidence="1">
        <text>Hydrolytically removes 5'-nucleotides successively from the 3'-hydroxy termini of 3'-hydroxy-terminated oligonucleotides.</text>
        <dbReference type="EC" id="3.1.4.1"/>
    </reaction>
</comment>
<comment type="function">
    <text evidence="1">Nuclease required for the repair of DNA interstrand cross-links (ICL). Acts as a 5'-3' exonuclease that anchors at a cut end of DNA and cleaves DNA successively at every third nucleotide, allowing to excise an ICL from one strand through flanking incisions.</text>
</comment>
<dbReference type="PANTHER" id="PTHR15749">
    <property type="entry name" value="FANCONI-ASSOCIATED NUCLEASE 1"/>
    <property type="match status" value="1"/>
</dbReference>
<proteinExistence type="inferred from homology"/>
<dbReference type="GO" id="GO:0004528">
    <property type="term" value="F:phosphodiesterase I activity"/>
    <property type="evidence" value="ECO:0007669"/>
    <property type="project" value="UniProtKB-EC"/>
</dbReference>
<dbReference type="GO" id="GO:0046872">
    <property type="term" value="F:metal ion binding"/>
    <property type="evidence" value="ECO:0007669"/>
    <property type="project" value="UniProtKB-KW"/>
</dbReference>
<evidence type="ECO:0000313" key="2">
    <source>
        <dbReference type="EMBL" id="KQK24198.2"/>
    </source>
</evidence>
<dbReference type="GO" id="GO:0036297">
    <property type="term" value="P:interstrand cross-link repair"/>
    <property type="evidence" value="ECO:0007669"/>
    <property type="project" value="InterPro"/>
</dbReference>
<dbReference type="Proteomes" id="UP000008810">
    <property type="component" value="Chromosome 1"/>
</dbReference>
<comment type="cofactor">
    <cofactor evidence="1">
        <name>Mg(2+)</name>
        <dbReference type="ChEBI" id="CHEBI:18420"/>
    </cofactor>
    <cofactor evidence="1">
        <name>Mn(2+)</name>
        <dbReference type="ChEBI" id="CHEBI:29035"/>
    </cofactor>
</comment>
<dbReference type="EnsemblPlants" id="KQK24198">
    <property type="protein sequence ID" value="KQK24198"/>
    <property type="gene ID" value="BRADI_1g78733v3"/>
</dbReference>
<comment type="similarity">
    <text evidence="1">Belongs to the FAN1 family.</text>
</comment>
<dbReference type="InterPro" id="IPR033315">
    <property type="entry name" value="Fan1-like"/>
</dbReference>
<dbReference type="Gramene" id="KQK24198">
    <property type="protein sequence ID" value="KQK24198"/>
    <property type="gene ID" value="BRADI_1g78733v3"/>
</dbReference>
<dbReference type="EC" id="3.1.4.1" evidence="1"/>
<keyword evidence="1" id="KW-0540">Nuclease</keyword>
<gene>
    <name evidence="2" type="ORF">BRADI_1g78733v3</name>
</gene>
<evidence type="ECO:0000313" key="3">
    <source>
        <dbReference type="EnsemblPlants" id="KQK24198"/>
    </source>
</evidence>
<dbReference type="OrthoDB" id="1748283at2759"/>
<reference evidence="3" key="3">
    <citation type="submission" date="2018-08" db="UniProtKB">
        <authorList>
            <consortium name="EnsemblPlants"/>
        </authorList>
    </citation>
    <scope>IDENTIFICATION</scope>
    <source>
        <strain evidence="3">cv. Bd21</strain>
    </source>
</reference>
<comment type="subcellular location">
    <subcellularLocation>
        <location evidence="1">Nucleus</location>
    </subcellularLocation>
</comment>
<dbReference type="AlphaFoldDB" id="A0A0Q3P2E0"/>
<accession>A0A0Q3P2E0</accession>
<keyword evidence="1" id="KW-0539">Nucleus</keyword>
<sequence length="102" mass="11480">MTIFGLLMWDVIFSEVCDVFRSEFQTAPLDLETDDFYKSRKGLIESQLKRIKMVWLKRCLSLLGIYIKGLAAGVLIGTDVQWRTNELLLHALVGIASSASSP</sequence>
<dbReference type="InParanoid" id="A0A0Q3P2E0"/>
<protein>
    <recommendedName>
        <fullName evidence="1">Fanconi-associated nuclease</fullName>
        <ecNumber evidence="1">3.1.4.1</ecNumber>
    </recommendedName>
</protein>
<dbReference type="EMBL" id="CM000880">
    <property type="protein sequence ID" value="KQK24198.2"/>
    <property type="molecule type" value="Genomic_DNA"/>
</dbReference>
<dbReference type="PANTHER" id="PTHR15749:SF4">
    <property type="entry name" value="FANCONI-ASSOCIATED NUCLEASE 1"/>
    <property type="match status" value="1"/>
</dbReference>
<organism evidence="2">
    <name type="scientific">Brachypodium distachyon</name>
    <name type="common">Purple false brome</name>
    <name type="synonym">Trachynia distachya</name>
    <dbReference type="NCBI Taxonomy" id="15368"/>
    <lineage>
        <taxon>Eukaryota</taxon>
        <taxon>Viridiplantae</taxon>
        <taxon>Streptophyta</taxon>
        <taxon>Embryophyta</taxon>
        <taxon>Tracheophyta</taxon>
        <taxon>Spermatophyta</taxon>
        <taxon>Magnoliopsida</taxon>
        <taxon>Liliopsida</taxon>
        <taxon>Poales</taxon>
        <taxon>Poaceae</taxon>
        <taxon>BOP clade</taxon>
        <taxon>Pooideae</taxon>
        <taxon>Stipodae</taxon>
        <taxon>Brachypodieae</taxon>
        <taxon>Brachypodium</taxon>
    </lineage>
</organism>
<dbReference type="STRING" id="15368.A0A0Q3P2E0"/>
<keyword evidence="1" id="KW-0227">DNA damage</keyword>
<keyword evidence="1" id="KW-0234">DNA repair</keyword>
<name>A0A0Q3P2E0_BRADI</name>
<keyword evidence="1" id="KW-0378">Hydrolase</keyword>
<reference evidence="2 3" key="1">
    <citation type="journal article" date="2010" name="Nature">
        <title>Genome sequencing and analysis of the model grass Brachypodium distachyon.</title>
        <authorList>
            <consortium name="International Brachypodium Initiative"/>
        </authorList>
    </citation>
    <scope>NUCLEOTIDE SEQUENCE [LARGE SCALE GENOMIC DNA]</scope>
    <source>
        <strain evidence="2 3">Bd21</strain>
    </source>
</reference>
<reference evidence="2" key="2">
    <citation type="submission" date="2017-06" db="EMBL/GenBank/DDBJ databases">
        <title>WGS assembly of Brachypodium distachyon.</title>
        <authorList>
            <consortium name="The International Brachypodium Initiative"/>
            <person name="Lucas S."/>
            <person name="Harmon-Smith M."/>
            <person name="Lail K."/>
            <person name="Tice H."/>
            <person name="Grimwood J."/>
            <person name="Bruce D."/>
            <person name="Barry K."/>
            <person name="Shu S."/>
            <person name="Lindquist E."/>
            <person name="Wang M."/>
            <person name="Pitluck S."/>
            <person name="Vogel J.P."/>
            <person name="Garvin D.F."/>
            <person name="Mockler T.C."/>
            <person name="Schmutz J."/>
            <person name="Rokhsar D."/>
            <person name="Bevan M.W."/>
        </authorList>
    </citation>
    <scope>NUCLEOTIDE SEQUENCE</scope>
    <source>
        <strain evidence="2">Bd21</strain>
    </source>
</reference>
<keyword evidence="1" id="KW-0464">Manganese</keyword>
<evidence type="ECO:0000313" key="4">
    <source>
        <dbReference type="Proteomes" id="UP000008810"/>
    </source>
</evidence>
<dbReference type="GO" id="GO:0005634">
    <property type="term" value="C:nucleus"/>
    <property type="evidence" value="ECO:0007669"/>
    <property type="project" value="UniProtKB-SubCell"/>
</dbReference>
<keyword evidence="4" id="KW-1185">Reference proteome</keyword>